<dbReference type="PANTHER" id="PTHR30250">
    <property type="entry name" value="PST FAMILY PREDICTED COLANIC ACID TRANSPORTER"/>
    <property type="match status" value="1"/>
</dbReference>
<dbReference type="PANTHER" id="PTHR30250:SF11">
    <property type="entry name" value="O-ANTIGEN TRANSPORTER-RELATED"/>
    <property type="match status" value="1"/>
</dbReference>
<feature type="transmembrane region" description="Helical" evidence="6">
    <location>
        <begin position="49"/>
        <end position="68"/>
    </location>
</feature>
<dbReference type="EMBL" id="JBHLWO010000001">
    <property type="protein sequence ID" value="MFC0317903.1"/>
    <property type="molecule type" value="Genomic_DNA"/>
</dbReference>
<evidence type="ECO:0000256" key="3">
    <source>
        <dbReference type="ARBA" id="ARBA00022692"/>
    </source>
</evidence>
<keyword evidence="5 6" id="KW-0472">Membrane</keyword>
<feature type="transmembrane region" description="Helical" evidence="6">
    <location>
        <begin position="149"/>
        <end position="170"/>
    </location>
</feature>
<sequence length="424" mass="48236">MCKNFYLRYKKLIENFFSLSLLNVTNYIFPLLIIPYLTRVLGVEKYGTYIFAYSILNYFNLFIQYGFLYSGTKKVSIIRDNADSLNRVFSAITVVRLVFNIIGIAVLLGCLFFIPIFKAEFSLYILGVGIFVGQSLTPYWLLQGLENMRYITVINFVARAVSVILIFILVKSSSDYGLAMAIQSVSFLTGAIFSYFIIFCHLKISFVWPSLKEMTTEVNEGFQIFLSTVGINFYRDSNILILGMLTNYTIVGYYAPAEKLIKAVQSVTAPFVNTLYPYFSRKFSHDKNSHNVFFKIGKYYNMVLLLLSVIVFLFAKHIIEIMIGTNFSGSVLDLRILSLVILFGGMNFYYGIIGMVNFDLSGQFTKFVWISGGISVVFCLALSLYFQDAGAAVSMVIAEALLFCLITRAFYKKDFFGLKEKRLS</sequence>
<evidence type="ECO:0000256" key="2">
    <source>
        <dbReference type="ARBA" id="ARBA00022475"/>
    </source>
</evidence>
<comment type="subcellular location">
    <subcellularLocation>
        <location evidence="1">Cell membrane</location>
        <topology evidence="1">Multi-pass membrane protein</topology>
    </subcellularLocation>
</comment>
<feature type="transmembrane region" description="Helical" evidence="6">
    <location>
        <begin position="367"/>
        <end position="386"/>
    </location>
</feature>
<feature type="transmembrane region" description="Helical" evidence="6">
    <location>
        <begin position="123"/>
        <end position="142"/>
    </location>
</feature>
<evidence type="ECO:0000313" key="8">
    <source>
        <dbReference type="Proteomes" id="UP001589774"/>
    </source>
</evidence>
<feature type="transmembrane region" description="Helical" evidence="6">
    <location>
        <begin position="339"/>
        <end position="360"/>
    </location>
</feature>
<feature type="transmembrane region" description="Helical" evidence="6">
    <location>
        <begin position="299"/>
        <end position="319"/>
    </location>
</feature>
<feature type="transmembrane region" description="Helical" evidence="6">
    <location>
        <begin position="392"/>
        <end position="411"/>
    </location>
</feature>
<reference evidence="7 8" key="1">
    <citation type="submission" date="2024-09" db="EMBL/GenBank/DDBJ databases">
        <authorList>
            <person name="Sun Q."/>
            <person name="Mori K."/>
        </authorList>
    </citation>
    <scope>NUCLEOTIDE SEQUENCE [LARGE SCALE GENOMIC DNA]</scope>
    <source>
        <strain evidence="7 8">CCM 7765</strain>
    </source>
</reference>
<dbReference type="RefSeq" id="WP_130854356.1">
    <property type="nucleotide sequence ID" value="NZ_JBHLWO010000001.1"/>
</dbReference>
<feature type="transmembrane region" description="Helical" evidence="6">
    <location>
        <begin position="88"/>
        <end position="117"/>
    </location>
</feature>
<gene>
    <name evidence="7" type="ORF">ACFFI0_06265</name>
</gene>
<dbReference type="InterPro" id="IPR050833">
    <property type="entry name" value="Poly_Biosynth_Transport"/>
</dbReference>
<accession>A0ABV6HG79</accession>
<comment type="caution">
    <text evidence="7">The sequence shown here is derived from an EMBL/GenBank/DDBJ whole genome shotgun (WGS) entry which is preliminary data.</text>
</comment>
<dbReference type="Pfam" id="PF01943">
    <property type="entry name" value="Polysacc_synt"/>
    <property type="match status" value="1"/>
</dbReference>
<dbReference type="Proteomes" id="UP001589774">
    <property type="component" value="Unassembled WGS sequence"/>
</dbReference>
<proteinExistence type="predicted"/>
<evidence type="ECO:0000256" key="4">
    <source>
        <dbReference type="ARBA" id="ARBA00022989"/>
    </source>
</evidence>
<name>A0ABV6HG79_9SPHI</name>
<feature type="transmembrane region" description="Helical" evidence="6">
    <location>
        <begin position="176"/>
        <end position="202"/>
    </location>
</feature>
<organism evidence="7 8">
    <name type="scientific">Olivibacter oleidegradans</name>
    <dbReference type="NCBI Taxonomy" id="760123"/>
    <lineage>
        <taxon>Bacteria</taxon>
        <taxon>Pseudomonadati</taxon>
        <taxon>Bacteroidota</taxon>
        <taxon>Sphingobacteriia</taxon>
        <taxon>Sphingobacteriales</taxon>
        <taxon>Sphingobacteriaceae</taxon>
        <taxon>Olivibacter</taxon>
    </lineage>
</organism>
<dbReference type="InterPro" id="IPR002797">
    <property type="entry name" value="Polysacc_synth"/>
</dbReference>
<feature type="transmembrane region" description="Helical" evidence="6">
    <location>
        <begin position="12"/>
        <end position="37"/>
    </location>
</feature>
<keyword evidence="4 6" id="KW-1133">Transmembrane helix</keyword>
<protein>
    <submittedName>
        <fullName evidence="7">Oligosaccharide flippase family protein</fullName>
    </submittedName>
</protein>
<keyword evidence="8" id="KW-1185">Reference proteome</keyword>
<evidence type="ECO:0000256" key="1">
    <source>
        <dbReference type="ARBA" id="ARBA00004651"/>
    </source>
</evidence>
<evidence type="ECO:0000256" key="6">
    <source>
        <dbReference type="SAM" id="Phobius"/>
    </source>
</evidence>
<keyword evidence="3 6" id="KW-0812">Transmembrane</keyword>
<evidence type="ECO:0000313" key="7">
    <source>
        <dbReference type="EMBL" id="MFC0317903.1"/>
    </source>
</evidence>
<evidence type="ECO:0000256" key="5">
    <source>
        <dbReference type="ARBA" id="ARBA00023136"/>
    </source>
</evidence>
<keyword evidence="2" id="KW-1003">Cell membrane</keyword>